<proteinExistence type="predicted"/>
<organism evidence="2 3">
    <name type="scientific">Carboxylicivirga linearis</name>
    <dbReference type="NCBI Taxonomy" id="1628157"/>
    <lineage>
        <taxon>Bacteria</taxon>
        <taxon>Pseudomonadati</taxon>
        <taxon>Bacteroidota</taxon>
        <taxon>Bacteroidia</taxon>
        <taxon>Marinilabiliales</taxon>
        <taxon>Marinilabiliaceae</taxon>
        <taxon>Carboxylicivirga</taxon>
    </lineage>
</organism>
<dbReference type="PROSITE" id="PS51257">
    <property type="entry name" value="PROKAR_LIPOPROTEIN"/>
    <property type="match status" value="1"/>
</dbReference>
<dbReference type="RefSeq" id="WP_212216262.1">
    <property type="nucleotide sequence ID" value="NZ_JAGUCO010000007.1"/>
</dbReference>
<dbReference type="InterPro" id="IPR038171">
    <property type="entry name" value="M64_N_sf"/>
</dbReference>
<name>A0ABS5JVV5_9BACT</name>
<dbReference type="Gene3D" id="2.60.40.3250">
    <property type="entry name" value="Peptidase M64, N-terminal domain"/>
    <property type="match status" value="1"/>
</dbReference>
<accession>A0ABS5JVV5</accession>
<protein>
    <submittedName>
        <fullName evidence="2">Peptidase M64</fullName>
    </submittedName>
</protein>
<comment type="caution">
    <text evidence="2">The sequence shown here is derived from an EMBL/GenBank/DDBJ whole genome shotgun (WGS) entry which is preliminary data.</text>
</comment>
<evidence type="ECO:0000313" key="3">
    <source>
        <dbReference type="Proteomes" id="UP000708576"/>
    </source>
</evidence>
<reference evidence="2 3" key="1">
    <citation type="journal article" date="2015" name="Int. J. Syst. Evol. Microbiol.">
        <title>Carboxylicivirga linearis sp. nov., isolated from a sea cucumber culture pond.</title>
        <authorList>
            <person name="Wang F.Q."/>
            <person name="Zhou Y.X."/>
            <person name="Lin X.Z."/>
            <person name="Chen G.J."/>
            <person name="Du Z.J."/>
        </authorList>
    </citation>
    <scope>NUCLEOTIDE SEQUENCE [LARGE SCALE GENOMIC DNA]</scope>
    <source>
        <strain evidence="2 3">FB218</strain>
    </source>
</reference>
<dbReference type="InterPro" id="IPR024079">
    <property type="entry name" value="MetalloPept_cat_dom_sf"/>
</dbReference>
<dbReference type="Proteomes" id="UP000708576">
    <property type="component" value="Unassembled WGS sequence"/>
</dbReference>
<gene>
    <name evidence="2" type="ORF">KEM10_12090</name>
</gene>
<dbReference type="EMBL" id="JAGUCO010000007">
    <property type="protein sequence ID" value="MBS2099022.1"/>
    <property type="molecule type" value="Genomic_DNA"/>
</dbReference>
<evidence type="ECO:0000259" key="1">
    <source>
        <dbReference type="Pfam" id="PF16217"/>
    </source>
</evidence>
<dbReference type="InterPro" id="IPR032625">
    <property type="entry name" value="M64_N"/>
</dbReference>
<dbReference type="InterPro" id="IPR019026">
    <property type="entry name" value="Peptidase_M64_IgA"/>
</dbReference>
<feature type="domain" description="Peptidase M64 N-terminal" evidence="1">
    <location>
        <begin position="24"/>
        <end position="142"/>
    </location>
</feature>
<dbReference type="Pfam" id="PF16217">
    <property type="entry name" value="M64_N"/>
    <property type="match status" value="1"/>
</dbReference>
<dbReference type="Gene3D" id="3.40.390.10">
    <property type="entry name" value="Collagenase (Catalytic Domain)"/>
    <property type="match status" value="1"/>
</dbReference>
<evidence type="ECO:0000313" key="2">
    <source>
        <dbReference type="EMBL" id="MBS2099022.1"/>
    </source>
</evidence>
<keyword evidence="3" id="KW-1185">Reference proteome</keyword>
<dbReference type="Pfam" id="PF09471">
    <property type="entry name" value="Peptidase_M64"/>
    <property type="match status" value="1"/>
</dbReference>
<sequence>MQKLLVNIIIFFGITSCIKAQSVFEKNFEDHSMRIDLIMAGNKQNQTVYITEIKKEPFWGGSKTNLIDKFNYGEYRFFIIDDASSDTLYSKGFCTLFEEWRSTEEAKNMRKAFYQTVTFPYPKNEVTFVLEERHRGGNFTTMLSQKINPSDVNIRQFSTGKYEVAKIINNGASDKMVDLVFIAEGYQSDEMEKFKSDVKKHAEYLLKQKPYAQNKDKFNFWAVCSPSKDSGPSEPEKGIWKETAVNSAFNTFYVDRYLETTDVKAIRDIAAEAPYDHIVVLVNSSRYGGGGIYNHFSLGTADHPLAYKVMIHELGHGLFGLADEYYTSDVAYQDFFDLKVEPWQPNITTLVNFDAKWKKMLSSHTPVPTPVDSEFKNQTGVFEGGGYVSKGVYRPAVNCRMKSNEAKGFCEVCSDAGDKMIKFLTQ</sequence>